<dbReference type="EMBL" id="RCMI01001621">
    <property type="protein sequence ID" value="KAG2882938.1"/>
    <property type="molecule type" value="Genomic_DNA"/>
</dbReference>
<dbReference type="Proteomes" id="UP000735874">
    <property type="component" value="Unassembled WGS sequence"/>
</dbReference>
<gene>
    <name evidence="1" type="ORF">PC113_g17242</name>
    <name evidence="2" type="ORF">PC115_g21799</name>
    <name evidence="3" type="ORF">PC117_g18308</name>
    <name evidence="4" type="ORF">PC118_g16856</name>
</gene>
<evidence type="ECO:0000313" key="2">
    <source>
        <dbReference type="EMBL" id="KAG2882938.1"/>
    </source>
</evidence>
<sequence>MLRTIAEEALVPPWRDESTRRGARPLPKNYQGADTGATIVTDKLLAV</sequence>
<proteinExistence type="predicted"/>
<dbReference type="EMBL" id="RCMG01000731">
    <property type="protein sequence ID" value="KAG2849939.1"/>
    <property type="molecule type" value="Genomic_DNA"/>
</dbReference>
<dbReference type="Proteomes" id="UP000774804">
    <property type="component" value="Unassembled WGS sequence"/>
</dbReference>
<organism evidence="1 5">
    <name type="scientific">Phytophthora cactorum</name>
    <dbReference type="NCBI Taxonomy" id="29920"/>
    <lineage>
        <taxon>Eukaryota</taxon>
        <taxon>Sar</taxon>
        <taxon>Stramenopiles</taxon>
        <taxon>Oomycota</taxon>
        <taxon>Peronosporomycetes</taxon>
        <taxon>Peronosporales</taxon>
        <taxon>Peronosporaceae</taxon>
        <taxon>Phytophthora</taxon>
    </lineage>
</organism>
<comment type="caution">
    <text evidence="1">The sequence shown here is derived from an EMBL/GenBank/DDBJ whole genome shotgun (WGS) entry which is preliminary data.</text>
</comment>
<evidence type="ECO:0000313" key="4">
    <source>
        <dbReference type="EMBL" id="KAG2970450.1"/>
    </source>
</evidence>
<dbReference type="EMBL" id="RCML01000724">
    <property type="protein sequence ID" value="KAG2970450.1"/>
    <property type="molecule type" value="Genomic_DNA"/>
</dbReference>
<dbReference type="Proteomes" id="UP000697107">
    <property type="component" value="Unassembled WGS sequence"/>
</dbReference>
<evidence type="ECO:0000313" key="5">
    <source>
        <dbReference type="Proteomes" id="UP000735874"/>
    </source>
</evidence>
<name>A0A8T0YR77_9STRA</name>
<evidence type="ECO:0000313" key="1">
    <source>
        <dbReference type="EMBL" id="KAG2849939.1"/>
    </source>
</evidence>
<protein>
    <submittedName>
        <fullName evidence="1">Uncharacterized protein</fullName>
    </submittedName>
</protein>
<reference evidence="1" key="1">
    <citation type="submission" date="2018-10" db="EMBL/GenBank/DDBJ databases">
        <title>Effector identification in a new, highly contiguous assembly of the strawberry crown rot pathogen Phytophthora cactorum.</title>
        <authorList>
            <person name="Armitage A.D."/>
            <person name="Nellist C.F."/>
            <person name="Bates H."/>
            <person name="Vickerstaff R.J."/>
            <person name="Harrison R.J."/>
        </authorList>
    </citation>
    <scope>NUCLEOTIDE SEQUENCE</scope>
    <source>
        <strain evidence="1">15-7</strain>
        <strain evidence="2">4032</strain>
        <strain evidence="3">4040</strain>
        <strain evidence="4">P415</strain>
    </source>
</reference>
<dbReference type="Proteomes" id="UP000736787">
    <property type="component" value="Unassembled WGS sequence"/>
</dbReference>
<evidence type="ECO:0000313" key="3">
    <source>
        <dbReference type="EMBL" id="KAG2914460.1"/>
    </source>
</evidence>
<dbReference type="EMBL" id="RCMK01000730">
    <property type="protein sequence ID" value="KAG2914460.1"/>
    <property type="molecule type" value="Genomic_DNA"/>
</dbReference>
<accession>A0A8T0YR77</accession>
<dbReference type="AlphaFoldDB" id="A0A8T0YR77"/>